<dbReference type="SUPFAM" id="SSF48452">
    <property type="entry name" value="TPR-like"/>
    <property type="match status" value="1"/>
</dbReference>
<reference evidence="4" key="1">
    <citation type="submission" date="2016-11" db="EMBL/GenBank/DDBJ databases">
        <title>Mesorhizobium oceanicum sp. nov., isolated from deep seawater in South China Sea.</title>
        <authorList>
            <person name="Fu G.-Y."/>
        </authorList>
    </citation>
    <scope>NUCLEOTIDE SEQUENCE [LARGE SCALE GENOMIC DNA]</scope>
    <source>
        <strain evidence="4">B7</strain>
    </source>
</reference>
<dbReference type="SMART" id="SM00028">
    <property type="entry name" value="TPR"/>
    <property type="match status" value="1"/>
</dbReference>
<dbReference type="Gene3D" id="1.25.40.10">
    <property type="entry name" value="Tetratricopeptide repeat domain"/>
    <property type="match status" value="1"/>
</dbReference>
<name>A0A1L3SVL5_9HYPH</name>
<dbReference type="InterPro" id="IPR019734">
    <property type="entry name" value="TPR_rpt"/>
</dbReference>
<dbReference type="PANTHER" id="PTHR43861:SF1">
    <property type="entry name" value="TRANS-ACONITATE 2-METHYLTRANSFERASE"/>
    <property type="match status" value="1"/>
</dbReference>
<evidence type="ECO:0000259" key="2">
    <source>
        <dbReference type="Pfam" id="PF08242"/>
    </source>
</evidence>
<evidence type="ECO:0000313" key="4">
    <source>
        <dbReference type="Proteomes" id="UP000182840"/>
    </source>
</evidence>
<proteinExistence type="predicted"/>
<dbReference type="Pfam" id="PF08242">
    <property type="entry name" value="Methyltransf_12"/>
    <property type="match status" value="1"/>
</dbReference>
<dbReference type="PANTHER" id="PTHR43861">
    <property type="entry name" value="TRANS-ACONITATE 2-METHYLTRANSFERASE-RELATED"/>
    <property type="match status" value="1"/>
</dbReference>
<dbReference type="InterPro" id="IPR013217">
    <property type="entry name" value="Methyltransf_12"/>
</dbReference>
<dbReference type="InterPro" id="IPR011990">
    <property type="entry name" value="TPR-like_helical_dom_sf"/>
</dbReference>
<dbReference type="STRING" id="1670800.BSQ44_20405"/>
<dbReference type="RefSeq" id="WP_072606934.1">
    <property type="nucleotide sequence ID" value="NZ_CP018171.1"/>
</dbReference>
<protein>
    <submittedName>
        <fullName evidence="3">SAM-dependent methyltransferase</fullName>
    </submittedName>
</protein>
<dbReference type="GO" id="GO:0008168">
    <property type="term" value="F:methyltransferase activity"/>
    <property type="evidence" value="ECO:0007669"/>
    <property type="project" value="UniProtKB-KW"/>
</dbReference>
<organism evidence="3 4">
    <name type="scientific">Aquibium oceanicum</name>
    <dbReference type="NCBI Taxonomy" id="1670800"/>
    <lineage>
        <taxon>Bacteria</taxon>
        <taxon>Pseudomonadati</taxon>
        <taxon>Pseudomonadota</taxon>
        <taxon>Alphaproteobacteria</taxon>
        <taxon>Hyphomicrobiales</taxon>
        <taxon>Phyllobacteriaceae</taxon>
        <taxon>Aquibium</taxon>
    </lineage>
</organism>
<dbReference type="Gene3D" id="3.40.50.150">
    <property type="entry name" value="Vaccinia Virus protein VP39"/>
    <property type="match status" value="1"/>
</dbReference>
<dbReference type="KEGG" id="meso:BSQ44_20405"/>
<dbReference type="SUPFAM" id="SSF53335">
    <property type="entry name" value="S-adenosyl-L-methionine-dependent methyltransferases"/>
    <property type="match status" value="1"/>
</dbReference>
<accession>A0A1L3SVL5</accession>
<feature type="domain" description="Methyltransferase type 12" evidence="2">
    <location>
        <begin position="148"/>
        <end position="237"/>
    </location>
</feature>
<dbReference type="OrthoDB" id="465636at2"/>
<dbReference type="EMBL" id="CP018171">
    <property type="protein sequence ID" value="APH73467.1"/>
    <property type="molecule type" value="Genomic_DNA"/>
</dbReference>
<dbReference type="InterPro" id="IPR029063">
    <property type="entry name" value="SAM-dependent_MTases_sf"/>
</dbReference>
<keyword evidence="3" id="KW-0489">Methyltransferase</keyword>
<dbReference type="CDD" id="cd02440">
    <property type="entry name" value="AdoMet_MTases"/>
    <property type="match status" value="1"/>
</dbReference>
<dbReference type="PROSITE" id="PS50005">
    <property type="entry name" value="TPR"/>
    <property type="match status" value="1"/>
</dbReference>
<evidence type="ECO:0000256" key="1">
    <source>
        <dbReference type="PROSITE-ProRule" id="PRU00339"/>
    </source>
</evidence>
<dbReference type="AlphaFoldDB" id="A0A1L3SVL5"/>
<sequence>MTSMQLSSGDLVADRRADYAEMLFASGEQAAAADLLAETLQLVPGWAAGWYRLGEMRETAGDLAGAADAWTEALRQDPNDRLGASMKLGLIGAAHQIDAPPSAFVAALFDQYAERFDQSLVEKLAYRVPELIAQALVQAGAGSFAHVVDLGCGTGLMGERLRHVASFIEGYDLSAQMLKRAQAKGVYDRLTLQDLQTFAPGELRADLVVAADVFLYVGALERLLAATAVVCTQGGFLAFSVEHHAGPEPLVLRASRRYAHSERYLRDLLAASGYQVVSIEPAAIRMDRGEPIEGLIVIARRGQDVREGAVETTTVPLPVVLEALN</sequence>
<gene>
    <name evidence="3" type="ORF">BSQ44_20405</name>
</gene>
<dbReference type="Proteomes" id="UP000182840">
    <property type="component" value="Chromosome"/>
</dbReference>
<keyword evidence="4" id="KW-1185">Reference proteome</keyword>
<keyword evidence="3" id="KW-0808">Transferase</keyword>
<keyword evidence="1" id="KW-0802">TPR repeat</keyword>
<dbReference type="GO" id="GO:0032259">
    <property type="term" value="P:methylation"/>
    <property type="evidence" value="ECO:0007669"/>
    <property type="project" value="UniProtKB-KW"/>
</dbReference>
<feature type="repeat" description="TPR" evidence="1">
    <location>
        <begin position="47"/>
        <end position="80"/>
    </location>
</feature>
<evidence type="ECO:0000313" key="3">
    <source>
        <dbReference type="EMBL" id="APH73467.1"/>
    </source>
</evidence>